<evidence type="ECO:0000256" key="3">
    <source>
        <dbReference type="ARBA" id="ARBA00023082"/>
    </source>
</evidence>
<evidence type="ECO:0000256" key="1">
    <source>
        <dbReference type="ARBA" id="ARBA00010641"/>
    </source>
</evidence>
<dbReference type="SUPFAM" id="SSF88659">
    <property type="entry name" value="Sigma3 and sigma4 domains of RNA polymerase sigma factors"/>
    <property type="match status" value="1"/>
</dbReference>
<sequence length="216" mass="24071">MPSLTRRTARCDGRSARAGRGSPVSDRSEQRLDPWSDSLSEEAFAAVLPPDFTAFYALHHRPYLLYACAQLGTRADAEWVVEEVFGQLASCWTEVLRQPNVAAYALATLKEETAKVLAARGRPLALVETAAFADVRAGTRDRLLRLESDLGLYSAITRLPDRQYDVVVLRYVLGYPVRQVAEIMGLTPATVRSHVRGARRRLARELGIAWTVDEEE</sequence>
<evidence type="ECO:0000256" key="2">
    <source>
        <dbReference type="ARBA" id="ARBA00023015"/>
    </source>
</evidence>
<dbReference type="CDD" id="cd06171">
    <property type="entry name" value="Sigma70_r4"/>
    <property type="match status" value="1"/>
</dbReference>
<organism evidence="8 9">
    <name type="scientific">Streptomyces mobaraensis</name>
    <name type="common">Streptoverticillium mobaraense</name>
    <dbReference type="NCBI Taxonomy" id="35621"/>
    <lineage>
        <taxon>Bacteria</taxon>
        <taxon>Bacillati</taxon>
        <taxon>Actinomycetota</taxon>
        <taxon>Actinomycetes</taxon>
        <taxon>Kitasatosporales</taxon>
        <taxon>Streptomycetaceae</taxon>
        <taxon>Streptomyces</taxon>
    </lineage>
</organism>
<dbReference type="GO" id="GO:0006352">
    <property type="term" value="P:DNA-templated transcription initiation"/>
    <property type="evidence" value="ECO:0007669"/>
    <property type="project" value="InterPro"/>
</dbReference>
<keyword evidence="2" id="KW-0805">Transcription regulation</keyword>
<accession>A0A5N5W356</accession>
<dbReference type="InterPro" id="IPR039425">
    <property type="entry name" value="RNA_pol_sigma-70-like"/>
</dbReference>
<evidence type="ECO:0000256" key="4">
    <source>
        <dbReference type="ARBA" id="ARBA00023125"/>
    </source>
</evidence>
<keyword evidence="5" id="KW-0804">Transcription</keyword>
<reference evidence="8 9" key="1">
    <citation type="journal article" date="2019" name="Microb. Cell Fact.">
        <title>Exploring novel herbicidin analogues by transcriptional regulator overexpression and MS/MS molecular networking.</title>
        <authorList>
            <person name="Shi Y."/>
            <person name="Gu R."/>
            <person name="Li Y."/>
            <person name="Wang X."/>
            <person name="Ren W."/>
            <person name="Li X."/>
            <person name="Wang L."/>
            <person name="Xie Y."/>
            <person name="Hong B."/>
        </authorList>
    </citation>
    <scope>NUCLEOTIDE SEQUENCE [LARGE SCALE GENOMIC DNA]</scope>
    <source>
        <strain evidence="8 9">US-43</strain>
    </source>
</reference>
<evidence type="ECO:0000313" key="8">
    <source>
        <dbReference type="EMBL" id="KAB7835745.1"/>
    </source>
</evidence>
<protein>
    <submittedName>
        <fullName evidence="8">Sigma-70 family RNA polymerase sigma factor</fullName>
    </submittedName>
</protein>
<evidence type="ECO:0000259" key="7">
    <source>
        <dbReference type="Pfam" id="PF08281"/>
    </source>
</evidence>
<comment type="caution">
    <text evidence="8">The sequence shown here is derived from an EMBL/GenBank/DDBJ whole genome shotgun (WGS) entry which is preliminary data.</text>
</comment>
<dbReference type="InterPro" id="IPR036388">
    <property type="entry name" value="WH-like_DNA-bd_sf"/>
</dbReference>
<dbReference type="EMBL" id="VOKX01000106">
    <property type="protein sequence ID" value="KAB7835745.1"/>
    <property type="molecule type" value="Genomic_DNA"/>
</dbReference>
<keyword evidence="9" id="KW-1185">Reference proteome</keyword>
<evidence type="ECO:0000256" key="5">
    <source>
        <dbReference type="ARBA" id="ARBA00023163"/>
    </source>
</evidence>
<feature type="domain" description="RNA polymerase sigma factor 70 region 4 type 2" evidence="7">
    <location>
        <begin position="152"/>
        <end position="202"/>
    </location>
</feature>
<dbReference type="GO" id="GO:0003677">
    <property type="term" value="F:DNA binding"/>
    <property type="evidence" value="ECO:0007669"/>
    <property type="project" value="UniProtKB-KW"/>
</dbReference>
<dbReference type="Pfam" id="PF08281">
    <property type="entry name" value="Sigma70_r4_2"/>
    <property type="match status" value="1"/>
</dbReference>
<dbReference type="InterPro" id="IPR014284">
    <property type="entry name" value="RNA_pol_sigma-70_dom"/>
</dbReference>
<feature type="region of interest" description="Disordered" evidence="6">
    <location>
        <begin position="1"/>
        <end position="32"/>
    </location>
</feature>
<dbReference type="InterPro" id="IPR013324">
    <property type="entry name" value="RNA_pol_sigma_r3/r4-like"/>
</dbReference>
<dbReference type="Gene3D" id="1.10.10.10">
    <property type="entry name" value="Winged helix-like DNA-binding domain superfamily/Winged helix DNA-binding domain"/>
    <property type="match status" value="1"/>
</dbReference>
<dbReference type="GO" id="GO:0016987">
    <property type="term" value="F:sigma factor activity"/>
    <property type="evidence" value="ECO:0007669"/>
    <property type="project" value="UniProtKB-KW"/>
</dbReference>
<dbReference type="PANTHER" id="PTHR43133">
    <property type="entry name" value="RNA POLYMERASE ECF-TYPE SIGMA FACTO"/>
    <property type="match status" value="1"/>
</dbReference>
<dbReference type="NCBIfam" id="TIGR02937">
    <property type="entry name" value="sigma70-ECF"/>
    <property type="match status" value="1"/>
</dbReference>
<evidence type="ECO:0000256" key="6">
    <source>
        <dbReference type="SAM" id="MobiDB-lite"/>
    </source>
</evidence>
<comment type="similarity">
    <text evidence="1">Belongs to the sigma-70 factor family. ECF subfamily.</text>
</comment>
<dbReference type="AlphaFoldDB" id="A0A5N5W356"/>
<proteinExistence type="inferred from homology"/>
<gene>
    <name evidence="8" type="ORF">FRZ00_26355</name>
</gene>
<evidence type="ECO:0000313" key="9">
    <source>
        <dbReference type="Proteomes" id="UP000327000"/>
    </source>
</evidence>
<dbReference type="InterPro" id="IPR013249">
    <property type="entry name" value="RNA_pol_sigma70_r4_t2"/>
</dbReference>
<keyword evidence="4" id="KW-0238">DNA-binding</keyword>
<dbReference type="OrthoDB" id="4350410at2"/>
<name>A0A5N5W356_STRMB</name>
<keyword evidence="3" id="KW-0731">Sigma factor</keyword>
<dbReference type="Proteomes" id="UP000327000">
    <property type="component" value="Unassembled WGS sequence"/>
</dbReference>
<dbReference type="PANTHER" id="PTHR43133:SF8">
    <property type="entry name" value="RNA POLYMERASE SIGMA FACTOR HI_1459-RELATED"/>
    <property type="match status" value="1"/>
</dbReference>